<evidence type="ECO:0000313" key="2">
    <source>
        <dbReference type="Proteomes" id="UP000095283"/>
    </source>
</evidence>
<dbReference type="AlphaFoldDB" id="A0A1I7WB01"/>
<evidence type="ECO:0000256" key="1">
    <source>
        <dbReference type="SAM" id="Phobius"/>
    </source>
</evidence>
<organism evidence="2 3">
    <name type="scientific">Heterorhabditis bacteriophora</name>
    <name type="common">Entomopathogenic nematode worm</name>
    <dbReference type="NCBI Taxonomy" id="37862"/>
    <lineage>
        <taxon>Eukaryota</taxon>
        <taxon>Metazoa</taxon>
        <taxon>Ecdysozoa</taxon>
        <taxon>Nematoda</taxon>
        <taxon>Chromadorea</taxon>
        <taxon>Rhabditida</taxon>
        <taxon>Rhabditina</taxon>
        <taxon>Rhabditomorpha</taxon>
        <taxon>Strongyloidea</taxon>
        <taxon>Heterorhabditidae</taxon>
        <taxon>Heterorhabditis</taxon>
    </lineage>
</organism>
<reference evidence="3" key="1">
    <citation type="submission" date="2016-11" db="UniProtKB">
        <authorList>
            <consortium name="WormBaseParasite"/>
        </authorList>
    </citation>
    <scope>IDENTIFICATION</scope>
</reference>
<dbReference type="WBParaSite" id="Hba_01845">
    <property type="protein sequence ID" value="Hba_01845"/>
    <property type="gene ID" value="Hba_01845"/>
</dbReference>
<feature type="transmembrane region" description="Helical" evidence="1">
    <location>
        <begin position="6"/>
        <end position="25"/>
    </location>
</feature>
<keyword evidence="1" id="KW-0472">Membrane</keyword>
<dbReference type="Proteomes" id="UP000095283">
    <property type="component" value="Unplaced"/>
</dbReference>
<sequence>MQDLAVMFHNLVATFTIQITVLFWLKLMCTKEPSSTSLSTLYNSAKKPDSYQKGRNKVKCEYREAVEKR</sequence>
<evidence type="ECO:0000313" key="3">
    <source>
        <dbReference type="WBParaSite" id="Hba_01845"/>
    </source>
</evidence>
<protein>
    <submittedName>
        <fullName evidence="3">Neur_chan_memb domain-containing protein</fullName>
    </submittedName>
</protein>
<accession>A0A1I7WB01</accession>
<keyword evidence="2" id="KW-1185">Reference proteome</keyword>
<keyword evidence="1" id="KW-1133">Transmembrane helix</keyword>
<name>A0A1I7WB01_HETBA</name>
<proteinExistence type="predicted"/>
<keyword evidence="1" id="KW-0812">Transmembrane</keyword>